<keyword evidence="10" id="KW-1185">Reference proteome</keyword>
<evidence type="ECO:0000256" key="4">
    <source>
        <dbReference type="ARBA" id="ARBA00022692"/>
    </source>
</evidence>
<evidence type="ECO:0000256" key="2">
    <source>
        <dbReference type="ARBA" id="ARBA00022448"/>
    </source>
</evidence>
<keyword evidence="6 7" id="KW-0472">Membrane</keyword>
<dbReference type="PROSITE" id="PS50928">
    <property type="entry name" value="ABC_TM1"/>
    <property type="match status" value="1"/>
</dbReference>
<evidence type="ECO:0000256" key="3">
    <source>
        <dbReference type="ARBA" id="ARBA00022475"/>
    </source>
</evidence>
<accession>A0A1V4HBZ0</accession>
<evidence type="ECO:0000259" key="8">
    <source>
        <dbReference type="PROSITE" id="PS50928"/>
    </source>
</evidence>
<dbReference type="PANTHER" id="PTHR43744:SF8">
    <property type="entry name" value="SN-GLYCEROL-3-PHOSPHATE TRANSPORT SYSTEM PERMEASE PROTEIN UGPE"/>
    <property type="match status" value="1"/>
</dbReference>
<feature type="domain" description="ABC transmembrane type-1" evidence="8">
    <location>
        <begin position="82"/>
        <end position="273"/>
    </location>
</feature>
<evidence type="ECO:0000313" key="10">
    <source>
        <dbReference type="Proteomes" id="UP000190626"/>
    </source>
</evidence>
<protein>
    <submittedName>
        <fullName evidence="9">Sugar ABC transporter permease</fullName>
    </submittedName>
</protein>
<keyword evidence="2 7" id="KW-0813">Transport</keyword>
<dbReference type="EMBL" id="MBTG01000034">
    <property type="protein sequence ID" value="OPH50406.1"/>
    <property type="molecule type" value="Genomic_DNA"/>
</dbReference>
<keyword evidence="3" id="KW-1003">Cell membrane</keyword>
<dbReference type="STRING" id="1469647.BC351_07015"/>
<dbReference type="Gene3D" id="1.10.3720.10">
    <property type="entry name" value="MetI-like"/>
    <property type="match status" value="1"/>
</dbReference>
<dbReference type="PANTHER" id="PTHR43744">
    <property type="entry name" value="ABC TRANSPORTER PERMEASE PROTEIN MG189-RELATED-RELATED"/>
    <property type="match status" value="1"/>
</dbReference>
<dbReference type="InterPro" id="IPR000515">
    <property type="entry name" value="MetI-like"/>
</dbReference>
<gene>
    <name evidence="9" type="ORF">BC351_07015</name>
</gene>
<name>A0A1V4HBZ0_9BACL</name>
<feature type="transmembrane region" description="Helical" evidence="7">
    <location>
        <begin position="81"/>
        <end position="105"/>
    </location>
</feature>
<dbReference type="OrthoDB" id="187395at2"/>
<dbReference type="Proteomes" id="UP000190626">
    <property type="component" value="Unassembled WGS sequence"/>
</dbReference>
<sequence>MTVQQATIASRRKSGIRISALIMQFFLIVFAIIQIFPLVWLFLFSFKDNADIFSGNVIGFPKVWHWENYSSLFAGGKLSLYFINSLIVTFVTMVLTAILATMAAYSLSRLKWKLSKVTLMVFMIGLMIPIHAALLPVFLILKNTGLLDTRLALILPYTGFGLSLAIIVIVNFFVTLPRELEESAFIDGSGIYRTFAVIMMPLVAPAIATVSIFTYLSSWNELMFAITFISSDNLKTLTVGIMSLSGQHSTSWGPIGAGLFMSTLPTIILYLLMSSQVERSLTAGAVKG</sequence>
<evidence type="ECO:0000256" key="1">
    <source>
        <dbReference type="ARBA" id="ARBA00004651"/>
    </source>
</evidence>
<evidence type="ECO:0000313" key="9">
    <source>
        <dbReference type="EMBL" id="OPH50406.1"/>
    </source>
</evidence>
<feature type="transmembrane region" description="Helical" evidence="7">
    <location>
        <begin position="195"/>
        <end position="216"/>
    </location>
</feature>
<dbReference type="Pfam" id="PF00528">
    <property type="entry name" value="BPD_transp_1"/>
    <property type="match status" value="1"/>
</dbReference>
<comment type="similarity">
    <text evidence="7">Belongs to the binding-protein-dependent transport system permease family.</text>
</comment>
<keyword evidence="4 7" id="KW-0812">Transmembrane</keyword>
<dbReference type="GO" id="GO:0055085">
    <property type="term" value="P:transmembrane transport"/>
    <property type="evidence" value="ECO:0007669"/>
    <property type="project" value="InterPro"/>
</dbReference>
<evidence type="ECO:0000256" key="5">
    <source>
        <dbReference type="ARBA" id="ARBA00022989"/>
    </source>
</evidence>
<proteinExistence type="inferred from homology"/>
<evidence type="ECO:0000256" key="6">
    <source>
        <dbReference type="ARBA" id="ARBA00023136"/>
    </source>
</evidence>
<keyword evidence="5 7" id="KW-1133">Transmembrane helix</keyword>
<reference evidence="10" key="1">
    <citation type="submission" date="2016-07" db="EMBL/GenBank/DDBJ databases">
        <authorList>
            <person name="Florea S."/>
            <person name="Webb J.S."/>
            <person name="Jaromczyk J."/>
            <person name="Schardl C.L."/>
        </authorList>
    </citation>
    <scope>NUCLEOTIDE SEQUENCE [LARGE SCALE GENOMIC DNA]</scope>
    <source>
        <strain evidence="10">CY1</strain>
    </source>
</reference>
<dbReference type="AlphaFoldDB" id="A0A1V4HBZ0"/>
<feature type="transmembrane region" description="Helical" evidence="7">
    <location>
        <begin position="117"/>
        <end position="141"/>
    </location>
</feature>
<feature type="transmembrane region" description="Helical" evidence="7">
    <location>
        <begin position="153"/>
        <end position="174"/>
    </location>
</feature>
<organism evidence="9 10">
    <name type="scientific">Paenibacillus ferrarius</name>
    <dbReference type="NCBI Taxonomy" id="1469647"/>
    <lineage>
        <taxon>Bacteria</taxon>
        <taxon>Bacillati</taxon>
        <taxon>Bacillota</taxon>
        <taxon>Bacilli</taxon>
        <taxon>Bacillales</taxon>
        <taxon>Paenibacillaceae</taxon>
        <taxon>Paenibacillus</taxon>
    </lineage>
</organism>
<dbReference type="GO" id="GO:0005886">
    <property type="term" value="C:plasma membrane"/>
    <property type="evidence" value="ECO:0007669"/>
    <property type="project" value="UniProtKB-SubCell"/>
</dbReference>
<feature type="transmembrane region" description="Helical" evidence="7">
    <location>
        <begin position="252"/>
        <end position="272"/>
    </location>
</feature>
<dbReference type="InterPro" id="IPR035906">
    <property type="entry name" value="MetI-like_sf"/>
</dbReference>
<dbReference type="RefSeq" id="WP_079417468.1">
    <property type="nucleotide sequence ID" value="NZ_MBTG01000034.1"/>
</dbReference>
<comment type="caution">
    <text evidence="9">The sequence shown here is derived from an EMBL/GenBank/DDBJ whole genome shotgun (WGS) entry which is preliminary data.</text>
</comment>
<feature type="transmembrane region" description="Helical" evidence="7">
    <location>
        <begin position="21"/>
        <end position="43"/>
    </location>
</feature>
<comment type="subcellular location">
    <subcellularLocation>
        <location evidence="1 7">Cell membrane</location>
        <topology evidence="1 7">Multi-pass membrane protein</topology>
    </subcellularLocation>
</comment>
<dbReference type="SUPFAM" id="SSF161098">
    <property type="entry name" value="MetI-like"/>
    <property type="match status" value="1"/>
</dbReference>
<dbReference type="CDD" id="cd06261">
    <property type="entry name" value="TM_PBP2"/>
    <property type="match status" value="1"/>
</dbReference>
<evidence type="ECO:0000256" key="7">
    <source>
        <dbReference type="RuleBase" id="RU363032"/>
    </source>
</evidence>